<reference evidence="2 3" key="1">
    <citation type="submission" date="2019-02" db="EMBL/GenBank/DDBJ databases">
        <title>Deep-cultivation of Planctomycetes and their phenomic and genomic characterization uncovers novel biology.</title>
        <authorList>
            <person name="Wiegand S."/>
            <person name="Jogler M."/>
            <person name="Boedeker C."/>
            <person name="Pinto D."/>
            <person name="Vollmers J."/>
            <person name="Rivas-Marin E."/>
            <person name="Kohn T."/>
            <person name="Peeters S.H."/>
            <person name="Heuer A."/>
            <person name="Rast P."/>
            <person name="Oberbeckmann S."/>
            <person name="Bunk B."/>
            <person name="Jeske O."/>
            <person name="Meyerdierks A."/>
            <person name="Storesund J.E."/>
            <person name="Kallscheuer N."/>
            <person name="Luecker S."/>
            <person name="Lage O.M."/>
            <person name="Pohl T."/>
            <person name="Merkel B.J."/>
            <person name="Hornburger P."/>
            <person name="Mueller R.-W."/>
            <person name="Bruemmer F."/>
            <person name="Labrenz M."/>
            <person name="Spormann A.M."/>
            <person name="Op Den Camp H."/>
            <person name="Overmann J."/>
            <person name="Amann R."/>
            <person name="Jetten M.S.M."/>
            <person name="Mascher T."/>
            <person name="Medema M.H."/>
            <person name="Devos D.P."/>
            <person name="Kaster A.-K."/>
            <person name="Ovreas L."/>
            <person name="Rohde M."/>
            <person name="Galperin M.Y."/>
            <person name="Jogler C."/>
        </authorList>
    </citation>
    <scope>NUCLEOTIDE SEQUENCE [LARGE SCALE GENOMIC DNA]</scope>
    <source>
        <strain evidence="2 3">Pla144</strain>
    </source>
</reference>
<proteinExistence type="predicted"/>
<keyword evidence="3" id="KW-1185">Reference proteome</keyword>
<evidence type="ECO:0000313" key="2">
    <source>
        <dbReference type="EMBL" id="TWU22721.1"/>
    </source>
</evidence>
<protein>
    <submittedName>
        <fullName evidence="2">PhoD-like phosphatase</fullName>
    </submittedName>
</protein>
<dbReference type="Gene3D" id="3.60.21.70">
    <property type="entry name" value="PhoD-like phosphatase"/>
    <property type="match status" value="1"/>
</dbReference>
<feature type="region of interest" description="Disordered" evidence="1">
    <location>
        <begin position="195"/>
        <end position="217"/>
    </location>
</feature>
<dbReference type="AlphaFoldDB" id="A0A5C6CHH3"/>
<feature type="compositionally biased region" description="Basic and acidic residues" evidence="1">
    <location>
        <begin position="195"/>
        <end position="206"/>
    </location>
</feature>
<dbReference type="RefSeq" id="WP_146452472.1">
    <property type="nucleotide sequence ID" value="NZ_SJPS01000007.1"/>
</dbReference>
<sequence length="609" mass="68701">MGTFLRILTILLLSSLRVSYLPAVETKHGVCFVLYTVQDNVLKLTAQLYPIETADSRDVSLEVKSGTEWTRLETVSVRENAYSFPKGAKSWTAHFRAEDWDHSKDHSFRVVALDGKSVYEGLIRRDPIDKTEIVVAAFTGNSNADKRLKSDIIHNVKTADTDLLFFSGDQVYTHREHLGDWLRFGEQFGEITRDRPTVTLPDDHDVGQGNLWGDNGRATKRDTMGGYLMPASHVKEVEWAQTSHLPDPYDPTPVKQGIGVYYTRLNVGRVDFAIIEDRKFKSGPGRVLPKDLMKNPDSGNPEQWDVAGAKLLGERQLHFLNEWGKDWRGTDMKCVLSQTVFACAHTKKQGNQPTPPSRDTDSNGWPQTGRNRALEAMRRSAAFHICGDQHLATVIQHGINDWDDAGYSFCVQSIVNYFPRYWLPSIPAEKQIANPLPYAGSYFDGFGNRITMHAYANPEFGLKDYKYVVEENAPLRGADGFGLIRFNTVARTITMECWPRLVDISRPDAKQYDGWPITIDQMDNDGRKATAWLPEVRVSGLENPVVQVVDESNSEVLYTLRIRGRSFQPKVFADGSYTVRVGEQPDQMQTLSGLNADSIKDKPPLEFAF</sequence>
<feature type="region of interest" description="Disordered" evidence="1">
    <location>
        <begin position="346"/>
        <end position="369"/>
    </location>
</feature>
<organism evidence="2 3">
    <name type="scientific">Bythopirellula polymerisocia</name>
    <dbReference type="NCBI Taxonomy" id="2528003"/>
    <lineage>
        <taxon>Bacteria</taxon>
        <taxon>Pseudomonadati</taxon>
        <taxon>Planctomycetota</taxon>
        <taxon>Planctomycetia</taxon>
        <taxon>Pirellulales</taxon>
        <taxon>Lacipirellulaceae</taxon>
        <taxon>Bythopirellula</taxon>
    </lineage>
</organism>
<accession>A0A5C6CHH3</accession>
<dbReference type="EMBL" id="SJPS01000007">
    <property type="protein sequence ID" value="TWU22721.1"/>
    <property type="molecule type" value="Genomic_DNA"/>
</dbReference>
<dbReference type="InterPro" id="IPR029052">
    <property type="entry name" value="Metallo-depent_PP-like"/>
</dbReference>
<evidence type="ECO:0000256" key="1">
    <source>
        <dbReference type="SAM" id="MobiDB-lite"/>
    </source>
</evidence>
<dbReference type="SUPFAM" id="SSF56300">
    <property type="entry name" value="Metallo-dependent phosphatases"/>
    <property type="match status" value="1"/>
</dbReference>
<name>A0A5C6CHH3_9BACT</name>
<evidence type="ECO:0000313" key="3">
    <source>
        <dbReference type="Proteomes" id="UP000318437"/>
    </source>
</evidence>
<dbReference type="InterPro" id="IPR038607">
    <property type="entry name" value="PhoD-like_sf"/>
</dbReference>
<gene>
    <name evidence="2" type="ORF">Pla144_41820</name>
</gene>
<comment type="caution">
    <text evidence="2">The sequence shown here is derived from an EMBL/GenBank/DDBJ whole genome shotgun (WGS) entry which is preliminary data.</text>
</comment>
<dbReference type="OrthoDB" id="9761852at2"/>
<dbReference type="Proteomes" id="UP000318437">
    <property type="component" value="Unassembled WGS sequence"/>
</dbReference>